<feature type="region of interest" description="Disordered" evidence="2">
    <location>
        <begin position="363"/>
        <end position="450"/>
    </location>
</feature>
<reference evidence="3" key="1">
    <citation type="submission" date="2023-03" db="UniProtKB">
        <authorList>
            <consortium name="EnsemblPlants"/>
        </authorList>
    </citation>
    <scope>IDENTIFICATION</scope>
</reference>
<feature type="region of interest" description="Disordered" evidence="2">
    <location>
        <begin position="1"/>
        <end position="22"/>
    </location>
</feature>
<dbReference type="EnsemblPlants" id="MELO3C017142.2.1">
    <property type="protein sequence ID" value="MELO3C017142.2.1"/>
    <property type="gene ID" value="MELO3C017142.2"/>
</dbReference>
<organism evidence="3">
    <name type="scientific">Cucumis melo</name>
    <name type="common">Muskmelon</name>
    <dbReference type="NCBI Taxonomy" id="3656"/>
    <lineage>
        <taxon>Eukaryota</taxon>
        <taxon>Viridiplantae</taxon>
        <taxon>Streptophyta</taxon>
        <taxon>Embryophyta</taxon>
        <taxon>Tracheophyta</taxon>
        <taxon>Spermatophyta</taxon>
        <taxon>Magnoliopsida</taxon>
        <taxon>eudicotyledons</taxon>
        <taxon>Gunneridae</taxon>
        <taxon>Pentapetalae</taxon>
        <taxon>rosids</taxon>
        <taxon>fabids</taxon>
        <taxon>Cucurbitales</taxon>
        <taxon>Cucurbitaceae</taxon>
        <taxon>Benincaseae</taxon>
        <taxon>Cucumis</taxon>
    </lineage>
</organism>
<keyword evidence="1" id="KW-0175">Coiled coil</keyword>
<feature type="region of interest" description="Disordered" evidence="2">
    <location>
        <begin position="65"/>
        <end position="134"/>
    </location>
</feature>
<dbReference type="PANTHER" id="PTHR36764">
    <property type="entry name" value="TRNA (ILE)-LYSIDINE SYNTHASE"/>
    <property type="match status" value="1"/>
</dbReference>
<evidence type="ECO:0000256" key="2">
    <source>
        <dbReference type="SAM" id="MobiDB-lite"/>
    </source>
</evidence>
<sequence>MKSEGGRKRDPASSSNRAREEESMVAISLYRGNLHRVPDIPRRWLMPTHNISIKDFKSLLHRRSKALSRLRTPTSSSPAKLSTSPNPNPNPNTNSLIKSDGDGPRNNGSAPEVPLETHRVSVGGERPSALVKERKKSDIGDNCIGKSGDGFDSFNGRKPCFAEQGSNPVENGGAHAKDKNPAVLENPNTEVWVLTSSVNFQFFFVDLACIPNCFLARPEFCRGCDEVFFYLKRRAFELAVNIECLNTSIAANKEEGLLEDKEDRKREVEEKLKVLNEKKHNLVQVLKQILHVEEELKRRSSVQGTAIRPSAPLQVDASADTGSMTRQLASRVGSEVNASGYIEGGEADDLLNQNFLARQMLRNSSMSPSSESPLRRPVHIQPNMGSHPSRTNLGITGSPSCLPPAAQSGLPPNLPTVSVSGTNYVASSPSPAASGGTSVLRDARQPSPWN</sequence>
<dbReference type="PANTHER" id="PTHR36764:SF1">
    <property type="entry name" value="TRNA (ILE)-LYSIDINE SYNTHASE"/>
    <property type="match status" value="1"/>
</dbReference>
<feature type="compositionally biased region" description="Polar residues" evidence="2">
    <location>
        <begin position="383"/>
        <end position="399"/>
    </location>
</feature>
<feature type="compositionally biased region" description="Polar residues" evidence="2">
    <location>
        <begin position="71"/>
        <end position="81"/>
    </location>
</feature>
<dbReference type="GO" id="GO:0009507">
    <property type="term" value="C:chloroplast"/>
    <property type="evidence" value="ECO:0007669"/>
    <property type="project" value="TreeGrafter"/>
</dbReference>
<evidence type="ECO:0000313" key="3">
    <source>
        <dbReference type="EnsemblPlants" id="MELO3C017142.2.1"/>
    </source>
</evidence>
<dbReference type="AlphaFoldDB" id="A0A9I9DEH5"/>
<accession>A0A9I9DEH5</accession>
<feature type="compositionally biased region" description="Polar residues" evidence="2">
    <location>
        <begin position="415"/>
        <end position="425"/>
    </location>
</feature>
<protein>
    <submittedName>
        <fullName evidence="3">Uncharacterized protein</fullName>
    </submittedName>
</protein>
<name>A0A9I9DEH5_CUCME</name>
<dbReference type="Gramene" id="MELO3C017142.2.1">
    <property type="protein sequence ID" value="MELO3C017142.2.1"/>
    <property type="gene ID" value="MELO3C017142.2"/>
</dbReference>
<proteinExistence type="predicted"/>
<evidence type="ECO:0000256" key="1">
    <source>
        <dbReference type="SAM" id="Coils"/>
    </source>
</evidence>
<feature type="coiled-coil region" evidence="1">
    <location>
        <begin position="251"/>
        <end position="285"/>
    </location>
</feature>
<feature type="compositionally biased region" description="Low complexity" evidence="2">
    <location>
        <begin position="363"/>
        <end position="372"/>
    </location>
</feature>